<dbReference type="AlphaFoldDB" id="A0A0F9DEE7"/>
<organism evidence="2">
    <name type="scientific">marine sediment metagenome</name>
    <dbReference type="NCBI Taxonomy" id="412755"/>
    <lineage>
        <taxon>unclassified sequences</taxon>
        <taxon>metagenomes</taxon>
        <taxon>ecological metagenomes</taxon>
    </lineage>
</organism>
<feature type="region of interest" description="Disordered" evidence="1">
    <location>
        <begin position="190"/>
        <end position="225"/>
    </location>
</feature>
<sequence length="225" mass="26259">MAELVLIPYKWWMGDLTKNSVILDEFVAHPEWCTIPLGDDKLRVVASATLTAPDSLVWECWREGELVGILLLTRVVPKIDALFHFLFFDHNLVGKRLLLRRFFQWCFKDLGLRRISMEASEHQRKYIRFCRTMGFLYEGEDMPGTIGDSIKLDRTPKEVARHGSRREQAYYHKGKWLDIQLLRLLPKDVAHANKPRNDSSRSGDRVNRDRSPRGREEKHPTSGTK</sequence>
<evidence type="ECO:0000256" key="1">
    <source>
        <dbReference type="SAM" id="MobiDB-lite"/>
    </source>
</evidence>
<name>A0A0F9DEE7_9ZZZZ</name>
<protein>
    <recommendedName>
        <fullName evidence="3">N-acetyltransferase domain-containing protein</fullName>
    </recommendedName>
</protein>
<reference evidence="2" key="1">
    <citation type="journal article" date="2015" name="Nature">
        <title>Complex archaea that bridge the gap between prokaryotes and eukaryotes.</title>
        <authorList>
            <person name="Spang A."/>
            <person name="Saw J.H."/>
            <person name="Jorgensen S.L."/>
            <person name="Zaremba-Niedzwiedzka K."/>
            <person name="Martijn J."/>
            <person name="Lind A.E."/>
            <person name="van Eijk R."/>
            <person name="Schleper C."/>
            <person name="Guy L."/>
            <person name="Ettema T.J."/>
        </authorList>
    </citation>
    <scope>NUCLEOTIDE SEQUENCE</scope>
</reference>
<proteinExistence type="predicted"/>
<dbReference type="InterPro" id="IPR016181">
    <property type="entry name" value="Acyl_CoA_acyltransferase"/>
</dbReference>
<comment type="caution">
    <text evidence="2">The sequence shown here is derived from an EMBL/GenBank/DDBJ whole genome shotgun (WGS) entry which is preliminary data.</text>
</comment>
<dbReference type="Gene3D" id="3.40.630.30">
    <property type="match status" value="1"/>
</dbReference>
<dbReference type="SUPFAM" id="SSF55729">
    <property type="entry name" value="Acyl-CoA N-acyltransferases (Nat)"/>
    <property type="match status" value="1"/>
</dbReference>
<gene>
    <name evidence="2" type="ORF">LCGC14_2288850</name>
</gene>
<accession>A0A0F9DEE7</accession>
<evidence type="ECO:0000313" key="2">
    <source>
        <dbReference type="EMBL" id="KKL52101.1"/>
    </source>
</evidence>
<evidence type="ECO:0008006" key="3">
    <source>
        <dbReference type="Google" id="ProtNLM"/>
    </source>
</evidence>
<dbReference type="EMBL" id="LAZR01032010">
    <property type="protein sequence ID" value="KKL52101.1"/>
    <property type="molecule type" value="Genomic_DNA"/>
</dbReference>